<evidence type="ECO:0000313" key="1">
    <source>
        <dbReference type="EMBL" id="CAG8489607.1"/>
    </source>
</evidence>
<accession>A0ACA9KTT6</accession>
<name>A0ACA9KTT6_9GLOM</name>
<proteinExistence type="predicted"/>
<keyword evidence="2" id="KW-1185">Reference proteome</keyword>
<gene>
    <name evidence="1" type="ORF">SCALOS_LOCUS2774</name>
</gene>
<dbReference type="EMBL" id="CAJVPM010002618">
    <property type="protein sequence ID" value="CAG8489607.1"/>
    <property type="molecule type" value="Genomic_DNA"/>
</dbReference>
<reference evidence="1" key="1">
    <citation type="submission" date="2021-06" db="EMBL/GenBank/DDBJ databases">
        <authorList>
            <person name="Kallberg Y."/>
            <person name="Tangrot J."/>
            <person name="Rosling A."/>
        </authorList>
    </citation>
    <scope>NUCLEOTIDE SEQUENCE</scope>
    <source>
        <strain evidence="1">AU212A</strain>
    </source>
</reference>
<evidence type="ECO:0000313" key="2">
    <source>
        <dbReference type="Proteomes" id="UP000789860"/>
    </source>
</evidence>
<comment type="caution">
    <text evidence="1">The sequence shown here is derived from an EMBL/GenBank/DDBJ whole genome shotgun (WGS) entry which is preliminary data.</text>
</comment>
<sequence length="107" mass="12682">PEYSEQLETYLKKYKIKQFDYLQCSDIKRIGTGGYAIVYSASFEGHKYALKSLNVNLSFEEKEFKIFKRELKCLYMVNHPNIIKFYGISKSKNFTIEFNENPKNLLD</sequence>
<protein>
    <submittedName>
        <fullName evidence="1">10986_t:CDS:1</fullName>
    </submittedName>
</protein>
<dbReference type="Proteomes" id="UP000789860">
    <property type="component" value="Unassembled WGS sequence"/>
</dbReference>
<feature type="non-terminal residue" evidence="1">
    <location>
        <position position="1"/>
    </location>
</feature>
<organism evidence="1 2">
    <name type="scientific">Scutellospora calospora</name>
    <dbReference type="NCBI Taxonomy" id="85575"/>
    <lineage>
        <taxon>Eukaryota</taxon>
        <taxon>Fungi</taxon>
        <taxon>Fungi incertae sedis</taxon>
        <taxon>Mucoromycota</taxon>
        <taxon>Glomeromycotina</taxon>
        <taxon>Glomeromycetes</taxon>
        <taxon>Diversisporales</taxon>
        <taxon>Gigasporaceae</taxon>
        <taxon>Scutellospora</taxon>
    </lineage>
</organism>